<feature type="transmembrane region" description="Helical" evidence="6">
    <location>
        <begin position="133"/>
        <end position="152"/>
    </location>
</feature>
<proteinExistence type="predicted"/>
<dbReference type="InterPro" id="IPR000620">
    <property type="entry name" value="EamA_dom"/>
</dbReference>
<dbReference type="GO" id="GO:0005886">
    <property type="term" value="C:plasma membrane"/>
    <property type="evidence" value="ECO:0007669"/>
    <property type="project" value="UniProtKB-SubCell"/>
</dbReference>
<comment type="caution">
    <text evidence="8">The sequence shown here is derived from an EMBL/GenBank/DDBJ whole genome shotgun (WGS) entry which is preliminary data.</text>
</comment>
<dbReference type="PANTHER" id="PTHR42920">
    <property type="entry name" value="OS03G0707200 PROTEIN-RELATED"/>
    <property type="match status" value="1"/>
</dbReference>
<evidence type="ECO:0000256" key="1">
    <source>
        <dbReference type="ARBA" id="ARBA00004651"/>
    </source>
</evidence>
<name>A0A917PH82_9DEIO</name>
<evidence type="ECO:0000256" key="4">
    <source>
        <dbReference type="ARBA" id="ARBA00022989"/>
    </source>
</evidence>
<reference evidence="8" key="2">
    <citation type="submission" date="2020-09" db="EMBL/GenBank/DDBJ databases">
        <authorList>
            <person name="Sun Q."/>
            <person name="Ohkuma M."/>
        </authorList>
    </citation>
    <scope>NUCLEOTIDE SEQUENCE</scope>
    <source>
        <strain evidence="8">JCM 14371</strain>
    </source>
</reference>
<feature type="domain" description="EamA" evidence="7">
    <location>
        <begin position="27"/>
        <end position="150"/>
    </location>
</feature>
<evidence type="ECO:0000256" key="3">
    <source>
        <dbReference type="ARBA" id="ARBA00022692"/>
    </source>
</evidence>
<feature type="transmembrane region" description="Helical" evidence="6">
    <location>
        <begin position="268"/>
        <end position="287"/>
    </location>
</feature>
<feature type="transmembrane region" description="Helical" evidence="6">
    <location>
        <begin position="164"/>
        <end position="187"/>
    </location>
</feature>
<dbReference type="Proteomes" id="UP000635726">
    <property type="component" value="Unassembled WGS sequence"/>
</dbReference>
<evidence type="ECO:0000256" key="5">
    <source>
        <dbReference type="ARBA" id="ARBA00023136"/>
    </source>
</evidence>
<comment type="subcellular location">
    <subcellularLocation>
        <location evidence="1">Cell membrane</location>
        <topology evidence="1">Multi-pass membrane protein</topology>
    </subcellularLocation>
</comment>
<sequence>MNVQTWTAWLKAPWQSARRLVTPPAALVLVAVVWGLTYPVTGRLVRHVSPQLLLCLRFGLAFLLLFPGVVRARPSLSVLLTGAALGVVQYLEFSTLAAGLALTPPGRAAFLVSLSVVLIGVAEPLCDRRAPPPATLVAVLVTALGLLLVTVPSGASAGDTRSAAGVWLCLACAACTTAQVVLTGRVMRRPHRNPVPPGVLVGAQLGTVALLSGLAVTWTGGWTVLALPRLGAPVALGLLGGVVLLAVFATVLALLAQTWAQGQVCASRVAVIYALEPVVAVLVGAGLMGERFGALQVMGALCVLCGLVCSEWPGDRRAGTTTGTGTNRD</sequence>
<evidence type="ECO:0000313" key="8">
    <source>
        <dbReference type="EMBL" id="GGJ78638.1"/>
    </source>
</evidence>
<keyword evidence="2" id="KW-1003">Cell membrane</keyword>
<dbReference type="Pfam" id="PF00892">
    <property type="entry name" value="EamA"/>
    <property type="match status" value="2"/>
</dbReference>
<feature type="transmembrane region" description="Helical" evidence="6">
    <location>
        <begin position="230"/>
        <end position="256"/>
    </location>
</feature>
<dbReference type="InterPro" id="IPR051258">
    <property type="entry name" value="Diverse_Substrate_Transporter"/>
</dbReference>
<reference evidence="8" key="1">
    <citation type="journal article" date="2014" name="Int. J. Syst. Evol. Microbiol.">
        <title>Complete genome sequence of Corynebacterium casei LMG S-19264T (=DSM 44701T), isolated from a smear-ripened cheese.</title>
        <authorList>
            <consortium name="US DOE Joint Genome Institute (JGI-PGF)"/>
            <person name="Walter F."/>
            <person name="Albersmeier A."/>
            <person name="Kalinowski J."/>
            <person name="Ruckert C."/>
        </authorList>
    </citation>
    <scope>NUCLEOTIDE SEQUENCE</scope>
    <source>
        <strain evidence="8">JCM 14371</strain>
    </source>
</reference>
<keyword evidence="9" id="KW-1185">Reference proteome</keyword>
<feature type="domain" description="EamA" evidence="7">
    <location>
        <begin position="167"/>
        <end position="309"/>
    </location>
</feature>
<dbReference type="EMBL" id="BMOE01000007">
    <property type="protein sequence ID" value="GGJ78638.1"/>
    <property type="molecule type" value="Genomic_DNA"/>
</dbReference>
<evidence type="ECO:0000256" key="2">
    <source>
        <dbReference type="ARBA" id="ARBA00022475"/>
    </source>
</evidence>
<feature type="transmembrane region" description="Helical" evidence="6">
    <location>
        <begin position="48"/>
        <end position="66"/>
    </location>
</feature>
<organism evidence="8 9">
    <name type="scientific">Deinococcus aquiradiocola</name>
    <dbReference type="NCBI Taxonomy" id="393059"/>
    <lineage>
        <taxon>Bacteria</taxon>
        <taxon>Thermotogati</taxon>
        <taxon>Deinococcota</taxon>
        <taxon>Deinococci</taxon>
        <taxon>Deinococcales</taxon>
        <taxon>Deinococcaceae</taxon>
        <taxon>Deinococcus</taxon>
    </lineage>
</organism>
<keyword evidence="5 6" id="KW-0472">Membrane</keyword>
<evidence type="ECO:0000313" key="9">
    <source>
        <dbReference type="Proteomes" id="UP000635726"/>
    </source>
</evidence>
<dbReference type="SUPFAM" id="SSF103481">
    <property type="entry name" value="Multidrug resistance efflux transporter EmrE"/>
    <property type="match status" value="2"/>
</dbReference>
<evidence type="ECO:0000256" key="6">
    <source>
        <dbReference type="SAM" id="Phobius"/>
    </source>
</evidence>
<feature type="transmembrane region" description="Helical" evidence="6">
    <location>
        <begin position="108"/>
        <end position="126"/>
    </location>
</feature>
<feature type="transmembrane region" description="Helical" evidence="6">
    <location>
        <begin position="199"/>
        <end position="218"/>
    </location>
</feature>
<feature type="transmembrane region" description="Helical" evidence="6">
    <location>
        <begin position="20"/>
        <end position="36"/>
    </location>
</feature>
<dbReference type="PANTHER" id="PTHR42920:SF5">
    <property type="entry name" value="EAMA DOMAIN-CONTAINING PROTEIN"/>
    <property type="match status" value="1"/>
</dbReference>
<dbReference type="AlphaFoldDB" id="A0A917PH82"/>
<keyword evidence="4 6" id="KW-1133">Transmembrane helix</keyword>
<dbReference type="InterPro" id="IPR037185">
    <property type="entry name" value="EmrE-like"/>
</dbReference>
<keyword evidence="3 6" id="KW-0812">Transmembrane</keyword>
<feature type="transmembrane region" description="Helical" evidence="6">
    <location>
        <begin position="78"/>
        <end position="102"/>
    </location>
</feature>
<accession>A0A917PH82</accession>
<gene>
    <name evidence="8" type="ORF">GCM10008939_23190</name>
</gene>
<protein>
    <submittedName>
        <fullName evidence="8">Membrane protein</fullName>
    </submittedName>
</protein>
<evidence type="ECO:0000259" key="7">
    <source>
        <dbReference type="Pfam" id="PF00892"/>
    </source>
</evidence>
<feature type="transmembrane region" description="Helical" evidence="6">
    <location>
        <begin position="293"/>
        <end position="310"/>
    </location>
</feature>